<proteinExistence type="predicted"/>
<feature type="transmembrane region" description="Helical" evidence="1">
    <location>
        <begin position="36"/>
        <end position="55"/>
    </location>
</feature>
<evidence type="ECO:0000313" key="4">
    <source>
        <dbReference type="Proteomes" id="UP000092555"/>
    </source>
</evidence>
<keyword evidence="1" id="KW-1133">Transmembrane helix</keyword>
<comment type="caution">
    <text evidence="3">The sequence shown here is derived from an EMBL/GenBank/DDBJ whole genome shotgun (WGS) entry which is preliminary data.</text>
</comment>
<dbReference type="GeneID" id="30032208"/>
<dbReference type="RefSeq" id="XP_018711103.1">
    <property type="nucleotide sequence ID" value="XM_018859233.1"/>
</dbReference>
<feature type="signal peptide" evidence="2">
    <location>
        <begin position="1"/>
        <end position="20"/>
    </location>
</feature>
<feature type="transmembrane region" description="Helical" evidence="1">
    <location>
        <begin position="103"/>
        <end position="127"/>
    </location>
</feature>
<keyword evidence="1" id="KW-0472">Membrane</keyword>
<keyword evidence="2" id="KW-0732">Signal</keyword>
<dbReference type="EMBL" id="LXTC01000004">
    <property type="protein sequence ID" value="OBA20581.1"/>
    <property type="molecule type" value="Genomic_DNA"/>
</dbReference>
<evidence type="ECO:0000256" key="2">
    <source>
        <dbReference type="SAM" id="SignalP"/>
    </source>
</evidence>
<sequence>MTWLRTLIQSLLVCLCYVQAVLTVLVYDHQHDDRLIIFMTSCFALGTLMSISVFLSPSPVLILLQYVLSAFYFGSTIVLLAYLPTFLTDSDLDQEKATSLFNVAPVLLSLALASMMALGASLTISLLMKTETKTSSSIPTKDRESEATGWQSDLPSVKSLSLHRTQNTLYQPPMVHVDLDECMSSDKTLRNKDSERTLVTPEVLREDDLSLNWLVQASMSNSDTYEGMSENWMSSKPLCIATGKTDLCKKPLHKGTLSNTLGSINMPKVRMNRSNTIGLILVSKTISDSLKESHLPDVMYKRRLRSISLDKALLKNDEIGPNVTHITSLQQTPVFSAAQTHFKDAKQIGLFCDLAVVDHENSHTNQKLLSHEESLTNSFRHSKKSQPFADLMESGNPRLESSSLIPQDMSFVQTSQSTDKRVLQKNQILLPALEPGSSYISDHNPAASSSEKDILEGLETIPMGGPRWVKSADNIQNLMKNVSLNEWETNKDQWLQLCEANGPIFFSSSYHQKLAAPSLHTYREQCTHGSRVSTNTFSALYDTLQKCATPQQDVLKEAEDQSAQTSPIKKIIGRLKRKDSNLETRPPRIEKHKHSSSIATSMISVASGISSKSGSPRKARKMFFSRSLLDLQSKKTAFIRPPASSFGGILREENSGVFDKPYPMNPPDKSWDCEIGDFLDKSRVSSVPSAVIGKYDREKWRAVKELQNTVTQQDL</sequence>
<feature type="chain" id="PRO_5008508813" evidence="2">
    <location>
        <begin position="21"/>
        <end position="715"/>
    </location>
</feature>
<keyword evidence="1" id="KW-0812">Transmembrane</keyword>
<dbReference type="OrthoDB" id="4085918at2759"/>
<feature type="transmembrane region" description="Helical" evidence="1">
    <location>
        <begin position="62"/>
        <end position="83"/>
    </location>
</feature>
<keyword evidence="4" id="KW-1185">Reference proteome</keyword>
<dbReference type="AlphaFoldDB" id="A0A1A0H985"/>
<reference evidence="3 4" key="1">
    <citation type="submission" date="2016-05" db="EMBL/GenBank/DDBJ databases">
        <title>Comparative genomics of biotechnologically important yeasts.</title>
        <authorList>
            <consortium name="DOE Joint Genome Institute"/>
            <person name="Riley R."/>
            <person name="Haridas S."/>
            <person name="Wolfe K.H."/>
            <person name="Lopes M.R."/>
            <person name="Hittinger C.T."/>
            <person name="Goker M."/>
            <person name="Salamov A."/>
            <person name="Wisecaver J."/>
            <person name="Long T.M."/>
            <person name="Aerts A.L."/>
            <person name="Barry K."/>
            <person name="Choi C."/>
            <person name="Clum A."/>
            <person name="Coughlan A.Y."/>
            <person name="Deshpande S."/>
            <person name="Douglass A.P."/>
            <person name="Hanson S.J."/>
            <person name="Klenk H.-P."/>
            <person name="LaButti K."/>
            <person name="Lapidus A."/>
            <person name="Lindquist E."/>
            <person name="Lipzen A."/>
            <person name="Meier-kolthoff J.P."/>
            <person name="Ohm R.A."/>
            <person name="Otillar R.P."/>
            <person name="Pangilinan J."/>
            <person name="Peng Y."/>
            <person name="Rokas A."/>
            <person name="Rosa C.A."/>
            <person name="Scheuner C."/>
            <person name="Sibirny A.A."/>
            <person name="Slot J.C."/>
            <person name="Stielow J.B."/>
            <person name="Sun H."/>
            <person name="Kurtzman C.P."/>
            <person name="Blackwell M."/>
            <person name="Grigoriev I.V."/>
            <person name="Jeffries T.W."/>
        </authorList>
    </citation>
    <scope>NUCLEOTIDE SEQUENCE [LARGE SCALE GENOMIC DNA]</scope>
    <source>
        <strain evidence="3 4">NRRL YB-4993</strain>
    </source>
</reference>
<evidence type="ECO:0000256" key="1">
    <source>
        <dbReference type="SAM" id="Phobius"/>
    </source>
</evidence>
<evidence type="ECO:0000313" key="3">
    <source>
        <dbReference type="EMBL" id="OBA20581.1"/>
    </source>
</evidence>
<accession>A0A1A0H985</accession>
<gene>
    <name evidence="3" type="ORF">METBIDRAFT_83627</name>
</gene>
<name>A0A1A0H985_9ASCO</name>
<dbReference type="Proteomes" id="UP000092555">
    <property type="component" value="Unassembled WGS sequence"/>
</dbReference>
<organism evidence="3 4">
    <name type="scientific">Metschnikowia bicuspidata var. bicuspidata NRRL YB-4993</name>
    <dbReference type="NCBI Taxonomy" id="869754"/>
    <lineage>
        <taxon>Eukaryota</taxon>
        <taxon>Fungi</taxon>
        <taxon>Dikarya</taxon>
        <taxon>Ascomycota</taxon>
        <taxon>Saccharomycotina</taxon>
        <taxon>Pichiomycetes</taxon>
        <taxon>Metschnikowiaceae</taxon>
        <taxon>Metschnikowia</taxon>
    </lineage>
</organism>
<protein>
    <submittedName>
        <fullName evidence="3">Uncharacterized protein</fullName>
    </submittedName>
</protein>